<sequence length="57" mass="6554">KAIRLLESSNSTILDEAAKQSVRQAAPFGQFTKEMSDIVELRLIRTYRYSDEVDVTY</sequence>
<dbReference type="Gene3D" id="3.30.1150.10">
    <property type="match status" value="1"/>
</dbReference>
<dbReference type="SUPFAM" id="SSF74653">
    <property type="entry name" value="TolA/TonB C-terminal domain"/>
    <property type="match status" value="1"/>
</dbReference>
<reference evidence="1" key="1">
    <citation type="submission" date="2013-11" db="EMBL/GenBank/DDBJ databases">
        <title>Microbial diversity, functional groups and degradation webs in Northern and Southern Mediterranean and Red Sea marine crude oil polluted sites.</title>
        <authorList>
            <person name="Daffonchio D."/>
            <person name="Mapelli F."/>
            <person name="Ferrer M."/>
            <person name="Richter M."/>
            <person name="Cherif A."/>
            <person name="Malkawi H.I."/>
            <person name="Yakimov M.M."/>
            <person name="Abdel-Fattah Y.R."/>
            <person name="Blaghen M."/>
            <person name="Golyshin P.N."/>
            <person name="Kalogerakis N."/>
            <person name="Boon N."/>
            <person name="Magagnini M."/>
            <person name="Fava F."/>
        </authorList>
    </citation>
    <scope>NUCLEOTIDE SEQUENCE</scope>
</reference>
<proteinExistence type="predicted"/>
<evidence type="ECO:0000313" key="1">
    <source>
        <dbReference type="EMBL" id="KTF07413.1"/>
    </source>
</evidence>
<name>A0A1B6NVM2_9ZZZZ</name>
<protein>
    <submittedName>
        <fullName evidence="1">TonB-like protein</fullName>
    </submittedName>
</protein>
<feature type="non-terminal residue" evidence="1">
    <location>
        <position position="1"/>
    </location>
</feature>
<organism evidence="1">
    <name type="scientific">marine sediment metagenome</name>
    <dbReference type="NCBI Taxonomy" id="412755"/>
    <lineage>
        <taxon>unclassified sequences</taxon>
        <taxon>metagenomes</taxon>
        <taxon>ecological metagenomes</taxon>
    </lineage>
</organism>
<comment type="caution">
    <text evidence="1">The sequence shown here is derived from an EMBL/GenBank/DDBJ whole genome shotgun (WGS) entry which is preliminary data.</text>
</comment>
<dbReference type="AlphaFoldDB" id="A0A1B6NVM2"/>
<dbReference type="EMBL" id="AYSL01000557">
    <property type="protein sequence ID" value="KTF07413.1"/>
    <property type="molecule type" value="Genomic_DNA"/>
</dbReference>
<accession>A0A1B6NVM2</accession>
<gene>
    <name evidence="1" type="ORF">MGSAQ_001090</name>
</gene>